<dbReference type="PANTHER" id="PTHR17609:SF3">
    <property type="entry name" value="SAP DOMAIN-CONTAINING PROTEIN"/>
    <property type="match status" value="1"/>
</dbReference>
<accession>A0A6J2W634</accession>
<evidence type="ECO:0000313" key="4">
    <source>
        <dbReference type="RefSeq" id="XP_030640905.1"/>
    </source>
</evidence>
<reference evidence="4" key="1">
    <citation type="submission" date="2025-08" db="UniProtKB">
        <authorList>
            <consortium name="RefSeq"/>
        </authorList>
    </citation>
    <scope>IDENTIFICATION</scope>
</reference>
<dbReference type="GO" id="GO:0008270">
    <property type="term" value="F:zinc ion binding"/>
    <property type="evidence" value="ECO:0007669"/>
    <property type="project" value="UniProtKB-KW"/>
</dbReference>
<proteinExistence type="predicted"/>
<dbReference type="PANTHER" id="PTHR17609">
    <property type="entry name" value="HMG DOMAIN-CONTAINING PROTEIN 3"/>
    <property type="match status" value="1"/>
</dbReference>
<protein>
    <submittedName>
        <fullName evidence="4">Uncharacterized protein LOC115821260</fullName>
    </submittedName>
</protein>
<dbReference type="InParanoid" id="A0A6J2W634"/>
<dbReference type="InterPro" id="IPR013087">
    <property type="entry name" value="Znf_C2H2_type"/>
</dbReference>
<evidence type="ECO:0000313" key="3">
    <source>
        <dbReference type="Proteomes" id="UP000504632"/>
    </source>
</evidence>
<keyword evidence="1" id="KW-0863">Zinc-finger</keyword>
<evidence type="ECO:0000259" key="2">
    <source>
        <dbReference type="PROSITE" id="PS50157"/>
    </source>
</evidence>
<dbReference type="AlphaFoldDB" id="A0A6J2W634"/>
<dbReference type="SMART" id="SM00355">
    <property type="entry name" value="ZnF_C2H2"/>
    <property type="match status" value="3"/>
</dbReference>
<organism evidence="3 4">
    <name type="scientific">Chanos chanos</name>
    <name type="common">Milkfish</name>
    <name type="synonym">Mugil chanos</name>
    <dbReference type="NCBI Taxonomy" id="29144"/>
    <lineage>
        <taxon>Eukaryota</taxon>
        <taxon>Metazoa</taxon>
        <taxon>Chordata</taxon>
        <taxon>Craniata</taxon>
        <taxon>Vertebrata</taxon>
        <taxon>Euteleostomi</taxon>
        <taxon>Actinopterygii</taxon>
        <taxon>Neopterygii</taxon>
        <taxon>Teleostei</taxon>
        <taxon>Ostariophysi</taxon>
        <taxon>Gonorynchiformes</taxon>
        <taxon>Chanidae</taxon>
        <taxon>Chanos</taxon>
    </lineage>
</organism>
<dbReference type="OrthoDB" id="8948380at2759"/>
<dbReference type="RefSeq" id="XP_030640905.1">
    <property type="nucleotide sequence ID" value="XM_030785045.1"/>
</dbReference>
<feature type="domain" description="C2H2-type" evidence="2">
    <location>
        <begin position="69"/>
        <end position="102"/>
    </location>
</feature>
<keyword evidence="1" id="KW-0479">Metal-binding</keyword>
<dbReference type="Proteomes" id="UP000504632">
    <property type="component" value="Chromosome 1"/>
</dbReference>
<keyword evidence="3" id="KW-1185">Reference proteome</keyword>
<name>A0A6J2W634_CHACN</name>
<dbReference type="GeneID" id="115821260"/>
<dbReference type="InterPro" id="IPR039598">
    <property type="entry name" value="HMGXB3"/>
</dbReference>
<gene>
    <name evidence="4" type="primary">LOC115821260</name>
</gene>
<dbReference type="PROSITE" id="PS50157">
    <property type="entry name" value="ZINC_FINGER_C2H2_2"/>
    <property type="match status" value="1"/>
</dbReference>
<keyword evidence="1" id="KW-0862">Zinc</keyword>
<evidence type="ECO:0000256" key="1">
    <source>
        <dbReference type="PROSITE-ProRule" id="PRU00042"/>
    </source>
</evidence>
<sequence length="527" mass="59514">MPHETWSPQGVRPQVKPATGGLVSCPFCPRTAEYPAVAAHLQSHQRSMVQYEGYDIYKCHLACLKEGHYHCDMCQRAIGRKELFEKHLRKCSSSRQHQAVTPDVTVVSDPSSPETDIHTECKIPECPPRVQHKRPERVTCVHCHIVINKKNLNVHIRRKHSKATPDIHAGHHLPSTCVDPKRGLFVVSQSFQRIAHPIHVQKCTWGDERVTACELDRCHQVQEVTRRSGLVGHECQHLRSIVYAPLPTAPDNLRKEVLLQMAGERWVTNSTVEACLKRQEEAEAEGTPVTVIVTLGKDQHETYISVFEPQVRTYSKLGRVLVHYDQHTNTWHCPCVTPHKSCLHKSLAKWQLFQVKPELFKMDSADDIHDTLTMESVVGEDVVETGSASAIPLYQPKGEELHGMLQYVIVDIPKHLFPHETRCVKCEGQPPLSEPTVITTKATVVSFLGVVEDVTAYCTRCAGCGNFYRHGEKFAHFTEEGRATVKGSAPTVFHVPQKKKRKDINSIPGEDHIYTKVWKGYSEPNDP</sequence>